<dbReference type="WBParaSite" id="Pan_g5362.t1">
    <property type="protein sequence ID" value="Pan_g5362.t1"/>
    <property type="gene ID" value="Pan_g5362"/>
</dbReference>
<protein>
    <submittedName>
        <fullName evidence="3">G_PROTEIN_RECEP_F1_2 domain-containing protein</fullName>
    </submittedName>
</protein>
<dbReference type="Proteomes" id="UP000492821">
    <property type="component" value="Unassembled WGS sequence"/>
</dbReference>
<feature type="transmembrane region" description="Helical" evidence="1">
    <location>
        <begin position="183"/>
        <end position="201"/>
    </location>
</feature>
<feature type="transmembrane region" description="Helical" evidence="1">
    <location>
        <begin position="133"/>
        <end position="154"/>
    </location>
</feature>
<proteinExistence type="predicted"/>
<keyword evidence="1" id="KW-1133">Transmembrane helix</keyword>
<sequence length="323" mass="35636">MNITIPPGYKEVSAKTLAGYPEAFESYTFNLYITMTCAAITFIPIALAISNLTILFGVFTEALYRISLYTTVAETHLQPIMTSRDCLMLTVFLRVIGDIWTPLIELLMGIERFTAVYMPAFFRTVMSEHSKKLLASTAVISFITIMVPTTMTLVSPDQDVAYSCGRKAAFSEAFGFLDYGLNIFGYLIAFILNVLAFVRASSVQQSAKNLAKMRSYTMISLFSTILIAIPNVSSTLEALGVPIPTEVRRPTVVMAGLNSAVLFFIYLTFNVPYRMRFLQFVTFALPKKMRVTYVTSSAGKTVVGGGGGSARKFEHSTRIATVS</sequence>
<keyword evidence="2" id="KW-1185">Reference proteome</keyword>
<evidence type="ECO:0000256" key="1">
    <source>
        <dbReference type="SAM" id="Phobius"/>
    </source>
</evidence>
<reference evidence="3" key="2">
    <citation type="submission" date="2020-10" db="UniProtKB">
        <authorList>
            <consortium name="WormBaseParasite"/>
        </authorList>
    </citation>
    <scope>IDENTIFICATION</scope>
</reference>
<reference evidence="2" key="1">
    <citation type="journal article" date="2013" name="Genetics">
        <title>The draft genome and transcriptome of Panagrellus redivivus are shaped by the harsh demands of a free-living lifestyle.</title>
        <authorList>
            <person name="Srinivasan J."/>
            <person name="Dillman A.R."/>
            <person name="Macchietto M.G."/>
            <person name="Heikkinen L."/>
            <person name="Lakso M."/>
            <person name="Fracchia K.M."/>
            <person name="Antoshechkin I."/>
            <person name="Mortazavi A."/>
            <person name="Wong G."/>
            <person name="Sternberg P.W."/>
        </authorList>
    </citation>
    <scope>NUCLEOTIDE SEQUENCE [LARGE SCALE GENOMIC DNA]</scope>
    <source>
        <strain evidence="2">MT8872</strain>
    </source>
</reference>
<accession>A0A7E4VZQ7</accession>
<feature type="transmembrane region" description="Helical" evidence="1">
    <location>
        <begin position="252"/>
        <end position="269"/>
    </location>
</feature>
<keyword evidence="1" id="KW-0472">Membrane</keyword>
<dbReference type="SUPFAM" id="SSF81321">
    <property type="entry name" value="Family A G protein-coupled receptor-like"/>
    <property type="match status" value="1"/>
</dbReference>
<name>A0A7E4VZQ7_PANRE</name>
<dbReference type="Gene3D" id="1.20.1070.10">
    <property type="entry name" value="Rhodopsin 7-helix transmembrane proteins"/>
    <property type="match status" value="1"/>
</dbReference>
<feature type="transmembrane region" description="Helical" evidence="1">
    <location>
        <begin position="31"/>
        <end position="59"/>
    </location>
</feature>
<dbReference type="AlphaFoldDB" id="A0A7E4VZQ7"/>
<evidence type="ECO:0000313" key="2">
    <source>
        <dbReference type="Proteomes" id="UP000492821"/>
    </source>
</evidence>
<keyword evidence="1" id="KW-0812">Transmembrane</keyword>
<feature type="transmembrane region" description="Helical" evidence="1">
    <location>
        <begin position="213"/>
        <end position="232"/>
    </location>
</feature>
<evidence type="ECO:0000313" key="3">
    <source>
        <dbReference type="WBParaSite" id="Pan_g5362.t1"/>
    </source>
</evidence>
<organism evidence="2 3">
    <name type="scientific">Panagrellus redivivus</name>
    <name type="common">Microworm</name>
    <dbReference type="NCBI Taxonomy" id="6233"/>
    <lineage>
        <taxon>Eukaryota</taxon>
        <taxon>Metazoa</taxon>
        <taxon>Ecdysozoa</taxon>
        <taxon>Nematoda</taxon>
        <taxon>Chromadorea</taxon>
        <taxon>Rhabditida</taxon>
        <taxon>Tylenchina</taxon>
        <taxon>Panagrolaimomorpha</taxon>
        <taxon>Panagrolaimoidea</taxon>
        <taxon>Panagrolaimidae</taxon>
        <taxon>Panagrellus</taxon>
    </lineage>
</organism>